<dbReference type="Proteomes" id="UP000290289">
    <property type="component" value="Chromosome 3"/>
</dbReference>
<organism evidence="17 18">
    <name type="scientific">Malus domestica</name>
    <name type="common">Apple</name>
    <name type="synonym">Pyrus malus</name>
    <dbReference type="NCBI Taxonomy" id="3750"/>
    <lineage>
        <taxon>Eukaryota</taxon>
        <taxon>Viridiplantae</taxon>
        <taxon>Streptophyta</taxon>
        <taxon>Embryophyta</taxon>
        <taxon>Tracheophyta</taxon>
        <taxon>Spermatophyta</taxon>
        <taxon>Magnoliopsida</taxon>
        <taxon>eudicotyledons</taxon>
        <taxon>Gunneridae</taxon>
        <taxon>Pentapetalae</taxon>
        <taxon>rosids</taxon>
        <taxon>fabids</taxon>
        <taxon>Rosales</taxon>
        <taxon>Rosaceae</taxon>
        <taxon>Amygdaloideae</taxon>
        <taxon>Maleae</taxon>
        <taxon>Malus</taxon>
    </lineage>
</organism>
<dbReference type="InterPro" id="IPR007117">
    <property type="entry name" value="Expansin_CBD"/>
</dbReference>
<evidence type="ECO:0000256" key="8">
    <source>
        <dbReference type="ARBA" id="ARBA00022771"/>
    </source>
</evidence>
<dbReference type="EMBL" id="RDQH01000329">
    <property type="protein sequence ID" value="RXI03078.1"/>
    <property type="molecule type" value="Genomic_DNA"/>
</dbReference>
<evidence type="ECO:0000256" key="13">
    <source>
        <dbReference type="SAM" id="MobiDB-lite"/>
    </source>
</evidence>
<evidence type="ECO:0000256" key="2">
    <source>
        <dbReference type="ARBA" id="ARBA00004191"/>
    </source>
</evidence>
<dbReference type="SUPFAM" id="SSF50685">
    <property type="entry name" value="Barwin-like endoglucanases"/>
    <property type="match status" value="1"/>
</dbReference>
<dbReference type="InterPro" id="IPR036749">
    <property type="entry name" value="Expansin_CBD_sf"/>
</dbReference>
<evidence type="ECO:0000256" key="5">
    <source>
        <dbReference type="ARBA" id="ARBA00022525"/>
    </source>
</evidence>
<dbReference type="GO" id="GO:0005576">
    <property type="term" value="C:extracellular region"/>
    <property type="evidence" value="ECO:0007669"/>
    <property type="project" value="InterPro"/>
</dbReference>
<dbReference type="Gene3D" id="2.40.40.10">
    <property type="entry name" value="RlpA-like domain"/>
    <property type="match status" value="1"/>
</dbReference>
<dbReference type="PROSITE" id="PS00518">
    <property type="entry name" value="ZF_RING_1"/>
    <property type="match status" value="1"/>
</dbReference>
<keyword evidence="7" id="KW-0732">Signal</keyword>
<keyword evidence="18" id="KW-1185">Reference proteome</keyword>
<dbReference type="InterPro" id="IPR007118">
    <property type="entry name" value="Expan_Lol_pI"/>
</dbReference>
<dbReference type="Pfam" id="PF01357">
    <property type="entry name" value="Expansin_C"/>
    <property type="match status" value="1"/>
</dbReference>
<keyword evidence="6" id="KW-0479">Metal-binding</keyword>
<feature type="domain" description="RING-type" evidence="14">
    <location>
        <begin position="67"/>
        <end position="115"/>
    </location>
</feature>
<feature type="region of interest" description="Disordered" evidence="13">
    <location>
        <begin position="131"/>
        <end position="155"/>
    </location>
</feature>
<comment type="subcellular location">
    <subcellularLocation>
        <location evidence="1">Membrane</location>
        <topology evidence="1">Peripheral membrane protein</topology>
    </subcellularLocation>
    <subcellularLocation>
        <location evidence="2">Secreted</location>
        <location evidence="2">Cell wall</location>
    </subcellularLocation>
</comment>
<evidence type="ECO:0000313" key="18">
    <source>
        <dbReference type="Proteomes" id="UP000290289"/>
    </source>
</evidence>
<dbReference type="SUPFAM" id="SSF57850">
    <property type="entry name" value="RING/U-box"/>
    <property type="match status" value="1"/>
</dbReference>
<dbReference type="Pfam" id="PF03330">
    <property type="entry name" value="DPBB_1"/>
    <property type="match status" value="1"/>
</dbReference>
<evidence type="ECO:0000256" key="1">
    <source>
        <dbReference type="ARBA" id="ARBA00004170"/>
    </source>
</evidence>
<dbReference type="SMART" id="SM00837">
    <property type="entry name" value="DPBB_1"/>
    <property type="match status" value="1"/>
</dbReference>
<dbReference type="PANTHER" id="PTHR31867">
    <property type="entry name" value="EXPANSIN-A15"/>
    <property type="match status" value="1"/>
</dbReference>
<evidence type="ECO:0000256" key="6">
    <source>
        <dbReference type="ARBA" id="ARBA00022723"/>
    </source>
</evidence>
<dbReference type="InterPro" id="IPR017907">
    <property type="entry name" value="Znf_RING_CS"/>
</dbReference>
<evidence type="ECO:0000256" key="10">
    <source>
        <dbReference type="ARBA" id="ARBA00023136"/>
    </source>
</evidence>
<dbReference type="InterPro" id="IPR007112">
    <property type="entry name" value="Expansin/allergen_DPBB_dom"/>
</dbReference>
<dbReference type="PROSITE" id="PS50089">
    <property type="entry name" value="ZF_RING_2"/>
    <property type="match status" value="1"/>
</dbReference>
<dbReference type="PRINTS" id="PR01226">
    <property type="entry name" value="EXPANSIN"/>
</dbReference>
<evidence type="ECO:0000259" key="14">
    <source>
        <dbReference type="PROSITE" id="PS50089"/>
    </source>
</evidence>
<dbReference type="GO" id="GO:0009664">
    <property type="term" value="P:plant-type cell wall organization"/>
    <property type="evidence" value="ECO:0007669"/>
    <property type="project" value="InterPro"/>
</dbReference>
<feature type="domain" description="Expansin-like CBD" evidence="16">
    <location>
        <begin position="401"/>
        <end position="475"/>
    </location>
</feature>
<proteinExistence type="inferred from homology"/>
<name>A0A498K6Q8_MALDO</name>
<evidence type="ECO:0000259" key="15">
    <source>
        <dbReference type="PROSITE" id="PS50842"/>
    </source>
</evidence>
<evidence type="ECO:0000256" key="7">
    <source>
        <dbReference type="ARBA" id="ARBA00022729"/>
    </source>
</evidence>
<dbReference type="PROSITE" id="PS50842">
    <property type="entry name" value="EXPANSIN_EG45"/>
    <property type="match status" value="1"/>
</dbReference>
<comment type="caution">
    <text evidence="17">The sequence shown here is derived from an EMBL/GenBank/DDBJ whole genome shotgun (WGS) entry which is preliminary data.</text>
</comment>
<accession>A0A498K6Q8</accession>
<keyword evidence="9" id="KW-0862">Zinc</keyword>
<keyword evidence="10" id="KW-0472">Membrane</keyword>
<evidence type="ECO:0000313" key="17">
    <source>
        <dbReference type="EMBL" id="RXI03078.1"/>
    </source>
</evidence>
<evidence type="ECO:0008006" key="19">
    <source>
        <dbReference type="Google" id="ProtNLM"/>
    </source>
</evidence>
<dbReference type="Gene3D" id="3.30.40.10">
    <property type="entry name" value="Zinc/RING finger domain, C3HC4 (zinc finger)"/>
    <property type="match status" value="1"/>
</dbReference>
<evidence type="ECO:0000256" key="3">
    <source>
        <dbReference type="ARBA" id="ARBA00005392"/>
    </source>
</evidence>
<dbReference type="InterPro" id="IPR009009">
    <property type="entry name" value="RlpA-like_DPBB"/>
</dbReference>
<dbReference type="InterPro" id="IPR018957">
    <property type="entry name" value="Znf_C3HC4_RING-type"/>
</dbReference>
<keyword evidence="11" id="KW-0961">Cell wall biogenesis/degradation</keyword>
<sequence length="496" mass="54831">MNNHFVAFDCHLDPFQHFIFLERLAMEQNFYEPETRFVSVGDVSVKKWNSISSPTTVSDNDTGSFDCNICLDSAHEPVVTLCGHLYCWPCIYKWLQVPSTSDEQSNMPQTCPVCKANISPSSVVPLYGRGISSSDSDGKKPQLDMVVPRRPPPMSNTLITATTATSTPRQQLHPDFLQRHSQSVHDQYHPAYGGYATNSESAYLGGTTMTNLSNPTIGMVGEFVFARMFGSSNTSLFTYPYLNSYTPSSPRMRRQEVELDKSLNRRIKMGHSLAVSCAFFWNIFLFAITNVEANGWLSGHATFYGTNQDPTTLGGACGYDSTIHAGFGVNTAAVSSTLFRGGEACGACYQVMCNYNTDPKWCLRGRSVTVSATNFCPPNNNGGVSCKRRGGVRFTLKGQSSFNMVMISNVGGSGDVKAAWIRGSRMRRGTWLPMHRNWGANWQSSIDLRNQRLSFKLTLIDGRAIVFSNVVPSTWGVWANIFIPQPVLILPTAVVH</sequence>
<dbReference type="AlphaFoldDB" id="A0A498K6Q8"/>
<reference evidence="17 18" key="1">
    <citation type="submission" date="2018-10" db="EMBL/GenBank/DDBJ databases">
        <title>A high-quality apple genome assembly.</title>
        <authorList>
            <person name="Hu J."/>
        </authorList>
    </citation>
    <scope>NUCLEOTIDE SEQUENCE [LARGE SCALE GENOMIC DNA]</scope>
    <source>
        <strain evidence="18">cv. HFTH1</strain>
        <tissue evidence="17">Young leaf</tissue>
    </source>
</reference>
<dbReference type="Gene3D" id="2.60.40.760">
    <property type="entry name" value="Expansin, cellulose-binding-like domain"/>
    <property type="match status" value="1"/>
</dbReference>
<dbReference type="InterPro" id="IPR036908">
    <property type="entry name" value="RlpA-like_sf"/>
</dbReference>
<comment type="similarity">
    <text evidence="3">Belongs to the expansin family. Expansin A subfamily.</text>
</comment>
<evidence type="ECO:0000256" key="9">
    <source>
        <dbReference type="ARBA" id="ARBA00022833"/>
    </source>
</evidence>
<dbReference type="GO" id="GO:0016020">
    <property type="term" value="C:membrane"/>
    <property type="evidence" value="ECO:0007669"/>
    <property type="project" value="UniProtKB-SubCell"/>
</dbReference>
<dbReference type="PROSITE" id="PS50843">
    <property type="entry name" value="EXPANSIN_CBD"/>
    <property type="match status" value="1"/>
</dbReference>
<evidence type="ECO:0000256" key="12">
    <source>
        <dbReference type="PROSITE-ProRule" id="PRU00175"/>
    </source>
</evidence>
<keyword evidence="5" id="KW-0964">Secreted</keyword>
<dbReference type="SUPFAM" id="SSF49590">
    <property type="entry name" value="PHL pollen allergen"/>
    <property type="match status" value="1"/>
</dbReference>
<dbReference type="GO" id="GO:0009653">
    <property type="term" value="P:anatomical structure morphogenesis"/>
    <property type="evidence" value="ECO:0007669"/>
    <property type="project" value="UniProtKB-ARBA"/>
</dbReference>
<keyword evidence="8 12" id="KW-0863">Zinc-finger</keyword>
<dbReference type="GO" id="GO:0008270">
    <property type="term" value="F:zinc ion binding"/>
    <property type="evidence" value="ECO:0007669"/>
    <property type="project" value="UniProtKB-KW"/>
</dbReference>
<dbReference type="Pfam" id="PF00097">
    <property type="entry name" value="zf-C3HC4"/>
    <property type="match status" value="1"/>
</dbReference>
<dbReference type="SMART" id="SM00184">
    <property type="entry name" value="RING"/>
    <property type="match status" value="1"/>
</dbReference>
<evidence type="ECO:0000256" key="11">
    <source>
        <dbReference type="ARBA" id="ARBA00023316"/>
    </source>
</evidence>
<protein>
    <recommendedName>
        <fullName evidence="19">Expansin</fullName>
    </recommendedName>
</protein>
<dbReference type="PRINTS" id="PR01225">
    <property type="entry name" value="EXPANSNFAMLY"/>
</dbReference>
<gene>
    <name evidence="17" type="ORF">DVH24_003156</name>
</gene>
<evidence type="ECO:0000256" key="4">
    <source>
        <dbReference type="ARBA" id="ARBA00022512"/>
    </source>
</evidence>
<keyword evidence="4" id="KW-0134">Cell wall</keyword>
<dbReference type="InterPro" id="IPR001841">
    <property type="entry name" value="Znf_RING"/>
</dbReference>
<evidence type="ECO:0000259" key="16">
    <source>
        <dbReference type="PROSITE" id="PS50843"/>
    </source>
</evidence>
<dbReference type="InterPro" id="IPR002963">
    <property type="entry name" value="Expansin"/>
</dbReference>
<feature type="domain" description="Expansin-like EG45" evidence="15">
    <location>
        <begin position="314"/>
        <end position="430"/>
    </location>
</feature>
<dbReference type="InterPro" id="IPR013083">
    <property type="entry name" value="Znf_RING/FYVE/PHD"/>
</dbReference>